<dbReference type="AlphaFoldDB" id="A0A316ARL2"/>
<gene>
    <name evidence="3" type="ORF">CLV98_101227</name>
</gene>
<dbReference type="PROSITE" id="PS51257">
    <property type="entry name" value="PROKAR_LIPOPROTEIN"/>
    <property type="match status" value="1"/>
</dbReference>
<accession>A0A316ARL2</accession>
<name>A0A316ARL2_9BACT</name>
<dbReference type="Pfam" id="PF16871">
    <property type="entry name" value="DUF5077"/>
    <property type="match status" value="1"/>
</dbReference>
<feature type="domain" description="DUF5077" evidence="2">
    <location>
        <begin position="38"/>
        <end position="156"/>
    </location>
</feature>
<sequence length="446" mass="49711">MNFKYLYCLLLLIFCSCTQASEEGTRPTDNAQNGRVVVPLGGNAYIGGAVSAKLTPQGLVGWSSPEETIDTYIRFSKTGNAKLSLRATLSGDMQVKVSLGGDSRVVDMSKNMDGLYELGEWAIADTGYVKIGLQGMRKTGSSYGEVQEWVLEGDAVDADTKFVANNTDNYFYWGRRGPSVHLNYPLPAELEPVEWFYNEVTVPQGQDVIGSYFMANGFAQGYFGMQVNSEQERRILFSVWSPFQTDDPASIPVDKRIVLLSKGADVYAGEFGNEGSGGQSYLRYNWKAGNTYRFLLRGVPGQDSTTTFTAYFYAPEVGEWALIASFKRPDTKSHLTRLHSFLENFVPDMGVVERRVNFGNQWVRSTTGEWRELTTAGFTADATARKAFRMDYAGGQDAQYFYLKNCGFFSDYTPINSSFERKGGGTQPAPDFEKLKKLYEDALIRP</sequence>
<dbReference type="EMBL" id="QGDT01000001">
    <property type="protein sequence ID" value="PWJ60051.1"/>
    <property type="molecule type" value="Genomic_DNA"/>
</dbReference>
<dbReference type="OrthoDB" id="6014523at2"/>
<reference evidence="3 4" key="1">
    <citation type="submission" date="2018-03" db="EMBL/GenBank/DDBJ databases">
        <title>Genomic Encyclopedia of Archaeal and Bacterial Type Strains, Phase II (KMG-II): from individual species to whole genera.</title>
        <authorList>
            <person name="Goeker M."/>
        </authorList>
    </citation>
    <scope>NUCLEOTIDE SEQUENCE [LARGE SCALE GENOMIC DNA]</scope>
    <source>
        <strain evidence="3 4">DSM 100346</strain>
    </source>
</reference>
<feature type="chain" id="PRO_5016284640" evidence="1">
    <location>
        <begin position="21"/>
        <end position="446"/>
    </location>
</feature>
<protein>
    <submittedName>
        <fullName evidence="3">Uncharacterized protein DUF5077</fullName>
    </submittedName>
</protein>
<feature type="signal peptide" evidence="1">
    <location>
        <begin position="1"/>
        <end position="20"/>
    </location>
</feature>
<evidence type="ECO:0000313" key="3">
    <source>
        <dbReference type="EMBL" id="PWJ60051.1"/>
    </source>
</evidence>
<evidence type="ECO:0000256" key="1">
    <source>
        <dbReference type="SAM" id="SignalP"/>
    </source>
</evidence>
<proteinExistence type="predicted"/>
<dbReference type="InterPro" id="IPR031712">
    <property type="entry name" value="DUF5077"/>
</dbReference>
<dbReference type="InterPro" id="IPR021862">
    <property type="entry name" value="DUF3472"/>
</dbReference>
<evidence type="ECO:0000313" key="4">
    <source>
        <dbReference type="Proteomes" id="UP000245880"/>
    </source>
</evidence>
<dbReference type="Proteomes" id="UP000245880">
    <property type="component" value="Unassembled WGS sequence"/>
</dbReference>
<keyword evidence="1" id="KW-0732">Signal</keyword>
<dbReference type="RefSeq" id="WP_109672101.1">
    <property type="nucleotide sequence ID" value="NZ_QGDT01000001.1"/>
</dbReference>
<evidence type="ECO:0000259" key="2">
    <source>
        <dbReference type="Pfam" id="PF16871"/>
    </source>
</evidence>
<keyword evidence="4" id="KW-1185">Reference proteome</keyword>
<organism evidence="3 4">
    <name type="scientific">Dyadobacter jejuensis</name>
    <dbReference type="NCBI Taxonomy" id="1082580"/>
    <lineage>
        <taxon>Bacteria</taxon>
        <taxon>Pseudomonadati</taxon>
        <taxon>Bacteroidota</taxon>
        <taxon>Cytophagia</taxon>
        <taxon>Cytophagales</taxon>
        <taxon>Spirosomataceae</taxon>
        <taxon>Dyadobacter</taxon>
    </lineage>
</organism>
<dbReference type="Pfam" id="PF11958">
    <property type="entry name" value="DUF3472"/>
    <property type="match status" value="1"/>
</dbReference>
<comment type="caution">
    <text evidence="3">The sequence shown here is derived from an EMBL/GenBank/DDBJ whole genome shotgun (WGS) entry which is preliminary data.</text>
</comment>